<feature type="non-terminal residue" evidence="2">
    <location>
        <position position="1"/>
    </location>
</feature>
<keyword evidence="2" id="KW-0378">Hydrolase</keyword>
<keyword evidence="2" id="KW-0326">Glycosidase</keyword>
<dbReference type="GO" id="GO:0008725">
    <property type="term" value="F:DNA-3-methyladenine glycosylase activity"/>
    <property type="evidence" value="ECO:0007669"/>
    <property type="project" value="UniProtKB-EC"/>
</dbReference>
<feature type="compositionally biased region" description="Basic residues" evidence="1">
    <location>
        <begin position="13"/>
        <end position="47"/>
    </location>
</feature>
<sequence>GRARCGRHPGPARPRRRPALPLGRHRARGLPRLPRRRVGPARARRAGPVRAAEPRGLPGRAVVADGAAQARRAARGLRRLRPRGRGRLRRARRGAAAHRRAPDPLRAEAACGGDQRARRPRAARA</sequence>
<gene>
    <name evidence="2" type="ORF">AVDCRST_MAG35-789</name>
</gene>
<feature type="region of interest" description="Disordered" evidence="1">
    <location>
        <begin position="1"/>
        <end position="58"/>
    </location>
</feature>
<accession>A0A6J4NVY0</accession>
<dbReference type="AlphaFoldDB" id="A0A6J4NVY0"/>
<organism evidence="2">
    <name type="scientific">uncultured Quadrisphaera sp</name>
    <dbReference type="NCBI Taxonomy" id="904978"/>
    <lineage>
        <taxon>Bacteria</taxon>
        <taxon>Bacillati</taxon>
        <taxon>Actinomycetota</taxon>
        <taxon>Actinomycetes</taxon>
        <taxon>Kineosporiales</taxon>
        <taxon>Kineosporiaceae</taxon>
        <taxon>Quadrisphaera</taxon>
        <taxon>environmental samples</taxon>
    </lineage>
</organism>
<evidence type="ECO:0000256" key="1">
    <source>
        <dbReference type="SAM" id="MobiDB-lite"/>
    </source>
</evidence>
<reference evidence="2" key="1">
    <citation type="submission" date="2020-02" db="EMBL/GenBank/DDBJ databases">
        <authorList>
            <person name="Meier V. D."/>
        </authorList>
    </citation>
    <scope>NUCLEOTIDE SEQUENCE</scope>
    <source>
        <strain evidence="2">AVDCRST_MAG35</strain>
    </source>
</reference>
<protein>
    <submittedName>
        <fullName evidence="2">DNA-3-methyladenine glycosylase</fullName>
        <ecNumber evidence="2">3.2.2.20</ecNumber>
    </submittedName>
</protein>
<name>A0A6J4NVY0_9ACTN</name>
<dbReference type="EC" id="3.2.2.20" evidence="2"/>
<dbReference type="EMBL" id="CADCUY010000164">
    <property type="protein sequence ID" value="CAA9398963.1"/>
    <property type="molecule type" value="Genomic_DNA"/>
</dbReference>
<evidence type="ECO:0000313" key="2">
    <source>
        <dbReference type="EMBL" id="CAA9398963.1"/>
    </source>
</evidence>
<feature type="compositionally biased region" description="Basic residues" evidence="1">
    <location>
        <begin position="81"/>
        <end position="99"/>
    </location>
</feature>
<proteinExistence type="predicted"/>
<feature type="non-terminal residue" evidence="2">
    <location>
        <position position="125"/>
    </location>
</feature>
<feature type="compositionally biased region" description="Low complexity" evidence="1">
    <location>
        <begin position="48"/>
        <end position="58"/>
    </location>
</feature>
<feature type="region of interest" description="Disordered" evidence="1">
    <location>
        <begin position="81"/>
        <end position="125"/>
    </location>
</feature>